<protein>
    <submittedName>
        <fullName evidence="2">Uncharacterized protein</fullName>
    </submittedName>
</protein>
<dbReference type="AlphaFoldDB" id="A0A6C2UMY9"/>
<feature type="transmembrane region" description="Helical" evidence="1">
    <location>
        <begin position="61"/>
        <end position="82"/>
    </location>
</feature>
<gene>
    <name evidence="2" type="ORF">SCARR_03719</name>
</gene>
<evidence type="ECO:0000256" key="1">
    <source>
        <dbReference type="SAM" id="Phobius"/>
    </source>
</evidence>
<feature type="transmembrane region" description="Helical" evidence="1">
    <location>
        <begin position="7"/>
        <end position="28"/>
    </location>
</feature>
<keyword evidence="1" id="KW-0812">Transmembrane</keyword>
<reference evidence="2 3" key="1">
    <citation type="submission" date="2019-04" db="EMBL/GenBank/DDBJ databases">
        <authorList>
            <person name="Van Vliet M D."/>
        </authorList>
    </citation>
    <scope>NUCLEOTIDE SEQUENCE [LARGE SCALE GENOMIC DNA]</scope>
    <source>
        <strain evidence="2 3">F21</strain>
    </source>
</reference>
<keyword evidence="1" id="KW-1133">Transmembrane helix</keyword>
<dbReference type="RefSeq" id="WP_136063089.1">
    <property type="nucleotide sequence ID" value="NZ_CAAHFH010000002.1"/>
</dbReference>
<keyword evidence="3" id="KW-1185">Reference proteome</keyword>
<dbReference type="Proteomes" id="UP000346198">
    <property type="component" value="Unassembled WGS sequence"/>
</dbReference>
<accession>A0A6C2UMY9</accession>
<feature type="transmembrane region" description="Helical" evidence="1">
    <location>
        <begin position="94"/>
        <end position="116"/>
    </location>
</feature>
<organism evidence="2 3">
    <name type="scientific">Pontiella sulfatireligans</name>
    <dbReference type="NCBI Taxonomy" id="2750658"/>
    <lineage>
        <taxon>Bacteria</taxon>
        <taxon>Pseudomonadati</taxon>
        <taxon>Kiritimatiellota</taxon>
        <taxon>Kiritimatiellia</taxon>
        <taxon>Kiritimatiellales</taxon>
        <taxon>Pontiellaceae</taxon>
        <taxon>Pontiella</taxon>
    </lineage>
</organism>
<evidence type="ECO:0000313" key="2">
    <source>
        <dbReference type="EMBL" id="VGO21645.1"/>
    </source>
</evidence>
<keyword evidence="1" id="KW-0472">Membrane</keyword>
<dbReference type="EMBL" id="CAAHFH010000002">
    <property type="protein sequence ID" value="VGO21645.1"/>
    <property type="molecule type" value="Genomic_DNA"/>
</dbReference>
<feature type="transmembrane region" description="Helical" evidence="1">
    <location>
        <begin position="136"/>
        <end position="162"/>
    </location>
</feature>
<evidence type="ECO:0000313" key="3">
    <source>
        <dbReference type="Proteomes" id="UP000346198"/>
    </source>
</evidence>
<proteinExistence type="predicted"/>
<sequence length="170" mass="19332">MKIKIKTFTLSLIAINAVNFLASITFRINRFIDQYSWWIKRGHKNYLGKDQSLFNLITSVFLDYCFVIPFMVIVLLVAIGFIRNIQPYKGIKKGMMTGLLLSGALSSVFIALYMIPRFSEILQDGTAEWAMAWLPFIWLGYPSLIVGAVLGILIALIHKIIVCHKAEKTK</sequence>
<name>A0A6C2UMY9_9BACT</name>